<comment type="caution">
    <text evidence="2">The sequence shown here is derived from an EMBL/GenBank/DDBJ whole genome shotgun (WGS) entry which is preliminary data.</text>
</comment>
<keyword evidence="3" id="KW-1185">Reference proteome</keyword>
<evidence type="ECO:0000256" key="1">
    <source>
        <dbReference type="SAM" id="SignalP"/>
    </source>
</evidence>
<feature type="signal peptide" evidence="1">
    <location>
        <begin position="1"/>
        <end position="27"/>
    </location>
</feature>
<accession>A0A101M866</accession>
<dbReference type="AlphaFoldDB" id="A0A101M866"/>
<dbReference type="Proteomes" id="UP000055045">
    <property type="component" value="Unassembled WGS sequence"/>
</dbReference>
<organism evidence="2 3">
    <name type="scientific">Penicillium freii</name>
    <dbReference type="NCBI Taxonomy" id="48697"/>
    <lineage>
        <taxon>Eukaryota</taxon>
        <taxon>Fungi</taxon>
        <taxon>Dikarya</taxon>
        <taxon>Ascomycota</taxon>
        <taxon>Pezizomycotina</taxon>
        <taxon>Eurotiomycetes</taxon>
        <taxon>Eurotiomycetidae</taxon>
        <taxon>Eurotiales</taxon>
        <taxon>Aspergillaceae</taxon>
        <taxon>Penicillium</taxon>
    </lineage>
</organism>
<dbReference type="EMBL" id="LLXE01000684">
    <property type="protein sequence ID" value="KUM55692.1"/>
    <property type="molecule type" value="Genomic_DNA"/>
</dbReference>
<gene>
    <name evidence="2" type="ORF">ACN42_g11552</name>
</gene>
<proteinExistence type="predicted"/>
<evidence type="ECO:0000313" key="2">
    <source>
        <dbReference type="EMBL" id="KUM55692.1"/>
    </source>
</evidence>
<sequence length="68" mass="7699">MMMHYTVDMVLVFVLAYLHLPLEQILADPIMLHSAYLPLLPPMSLPPKSLPRSPYNLESAPDIVYPPP</sequence>
<feature type="chain" id="PRO_5007100395" description="Sphingomyelin synthase-like domain-containing protein" evidence="1">
    <location>
        <begin position="28"/>
        <end position="68"/>
    </location>
</feature>
<evidence type="ECO:0000313" key="3">
    <source>
        <dbReference type="Proteomes" id="UP000055045"/>
    </source>
</evidence>
<name>A0A101M866_PENFR</name>
<feature type="non-terminal residue" evidence="2">
    <location>
        <position position="68"/>
    </location>
</feature>
<keyword evidence="1" id="KW-0732">Signal</keyword>
<reference evidence="2 3" key="1">
    <citation type="submission" date="2015-10" db="EMBL/GenBank/DDBJ databases">
        <title>Genome sequencing of Penicillium freii.</title>
        <authorList>
            <person name="Nguyen H.D."/>
            <person name="Visagie C.M."/>
            <person name="Seifert K.A."/>
        </authorList>
    </citation>
    <scope>NUCLEOTIDE SEQUENCE [LARGE SCALE GENOMIC DNA]</scope>
    <source>
        <strain evidence="2 3">DAOM 242723</strain>
    </source>
</reference>
<evidence type="ECO:0008006" key="4">
    <source>
        <dbReference type="Google" id="ProtNLM"/>
    </source>
</evidence>
<protein>
    <recommendedName>
        <fullName evidence="4">Sphingomyelin synthase-like domain-containing protein</fullName>
    </recommendedName>
</protein>